<evidence type="ECO:0000256" key="1">
    <source>
        <dbReference type="SAM" id="Phobius"/>
    </source>
</evidence>
<keyword evidence="1" id="KW-1133">Transmembrane helix</keyword>
<feature type="transmembrane region" description="Helical" evidence="1">
    <location>
        <begin position="55"/>
        <end position="71"/>
    </location>
</feature>
<feature type="transmembrane region" description="Helical" evidence="1">
    <location>
        <begin position="136"/>
        <end position="155"/>
    </location>
</feature>
<evidence type="ECO:0000313" key="3">
    <source>
        <dbReference type="Proteomes" id="UP000282876"/>
    </source>
</evidence>
<evidence type="ECO:0000313" key="2">
    <source>
        <dbReference type="EMBL" id="RVD91213.1"/>
    </source>
</evidence>
<feature type="transmembrane region" description="Helical" evidence="1">
    <location>
        <begin position="25"/>
        <end position="43"/>
    </location>
</feature>
<accession>A0A437AJ60</accession>
<sequence>MKILDRNMTKNKLSKKRSNFEFSELKTKFFIFCDNILFLILTYSMHKKYLTHPEVLIFILVNILGYIFSIVRGYRRGKIFDLDEILKIQNFIVFLFIVIYVLFFYFFSIDACMSILYKQLLGEIPKNTANLTNTKISWYSFLFLLIIFQTLYESCKFIIKNRQCNNPNTKLIEREIFDLHFLIIVMYLIYPHFYIFFNSTFFDFIFVGAYIIFDIFLPVIFLKRAIIDKNRKMRLYLHFEIKNFCLIGCIAVILISYLLCELASVNVFILTIFNNYTD</sequence>
<protein>
    <submittedName>
        <fullName evidence="2">Uncharacterized protein</fullName>
    </submittedName>
</protein>
<organism evidence="2 3">
    <name type="scientific">Tubulinosema ratisbonensis</name>
    <dbReference type="NCBI Taxonomy" id="291195"/>
    <lineage>
        <taxon>Eukaryota</taxon>
        <taxon>Fungi</taxon>
        <taxon>Fungi incertae sedis</taxon>
        <taxon>Microsporidia</taxon>
        <taxon>Tubulinosematoidea</taxon>
        <taxon>Tubulinosematidae</taxon>
        <taxon>Tubulinosema</taxon>
    </lineage>
</organism>
<dbReference type="AlphaFoldDB" id="A0A437AJ60"/>
<dbReference type="EMBL" id="RCSS01000605">
    <property type="protein sequence ID" value="RVD91213.1"/>
    <property type="molecule type" value="Genomic_DNA"/>
</dbReference>
<feature type="transmembrane region" description="Helical" evidence="1">
    <location>
        <begin position="201"/>
        <end position="222"/>
    </location>
</feature>
<comment type="caution">
    <text evidence="2">The sequence shown here is derived from an EMBL/GenBank/DDBJ whole genome shotgun (WGS) entry which is preliminary data.</text>
</comment>
<keyword evidence="1" id="KW-0472">Membrane</keyword>
<feature type="transmembrane region" description="Helical" evidence="1">
    <location>
        <begin position="91"/>
        <end position="116"/>
    </location>
</feature>
<feature type="transmembrane region" description="Helical" evidence="1">
    <location>
        <begin position="176"/>
        <end position="195"/>
    </location>
</feature>
<keyword evidence="1" id="KW-0812">Transmembrane</keyword>
<dbReference type="VEuPathDB" id="MicrosporidiaDB:TUBRATIS_23420"/>
<keyword evidence="3" id="KW-1185">Reference proteome</keyword>
<proteinExistence type="predicted"/>
<reference evidence="2 3" key="1">
    <citation type="submission" date="2018-10" db="EMBL/GenBank/DDBJ databases">
        <title>Draft genome sequence of the microsporidian Tubulinosema ratisbonensis.</title>
        <authorList>
            <person name="Polonais V."/>
            <person name="Peyretaillade E."/>
            <person name="Niehus S."/>
            <person name="Wawrzyniak I."/>
            <person name="Franchet A."/>
            <person name="Gaspin C."/>
            <person name="Reichstadt M."/>
            <person name="Belser C."/>
            <person name="Labadie K."/>
            <person name="Delbac F."/>
            <person name="Ferrandon D."/>
        </authorList>
    </citation>
    <scope>NUCLEOTIDE SEQUENCE [LARGE SCALE GENOMIC DNA]</scope>
    <source>
        <strain evidence="2 3">Franzen</strain>
    </source>
</reference>
<dbReference type="Proteomes" id="UP000282876">
    <property type="component" value="Unassembled WGS sequence"/>
</dbReference>
<gene>
    <name evidence="2" type="ORF">TUBRATIS_23420</name>
</gene>
<feature type="transmembrane region" description="Helical" evidence="1">
    <location>
        <begin position="243"/>
        <end position="273"/>
    </location>
</feature>
<name>A0A437AJ60_9MICR</name>